<dbReference type="RefSeq" id="WP_206567496.1">
    <property type="nucleotide sequence ID" value="NZ_JAFKCW010000001.1"/>
</dbReference>
<gene>
    <name evidence="1" type="ORF">J0A67_01465</name>
</gene>
<accession>A0ABS3BKD7</accession>
<dbReference type="Proteomes" id="UP000664698">
    <property type="component" value="Unassembled WGS sequence"/>
</dbReference>
<name>A0ABS3BKD7_9BACT</name>
<evidence type="ECO:0000313" key="1">
    <source>
        <dbReference type="EMBL" id="MBN7799505.1"/>
    </source>
</evidence>
<proteinExistence type="predicted"/>
<organism evidence="1 2">
    <name type="scientific">Algoriphagus aestuariicola</name>
    <dbReference type="NCBI Taxonomy" id="1852016"/>
    <lineage>
        <taxon>Bacteria</taxon>
        <taxon>Pseudomonadati</taxon>
        <taxon>Bacteroidota</taxon>
        <taxon>Cytophagia</taxon>
        <taxon>Cytophagales</taxon>
        <taxon>Cyclobacteriaceae</taxon>
        <taxon>Algoriphagus</taxon>
    </lineage>
</organism>
<reference evidence="1 2" key="1">
    <citation type="submission" date="2021-03" db="EMBL/GenBank/DDBJ databases">
        <title>novel species isolated from a fishpond in China.</title>
        <authorList>
            <person name="Lu H."/>
            <person name="Cai Z."/>
        </authorList>
    </citation>
    <scope>NUCLEOTIDE SEQUENCE [LARGE SCALE GENOMIC DNA]</scope>
    <source>
        <strain evidence="1 2">JCM 31546</strain>
    </source>
</reference>
<protein>
    <submittedName>
        <fullName evidence="1">Uncharacterized protein</fullName>
    </submittedName>
</protein>
<sequence>MNKKDQFLKYSKNLELVLSSFNKPVRLVNKHTEGNYICPIGFTNHSIEGLNETYSDQLSIEHAPPRSLGGKAICLVRKDLNNKSGHENDKALIRYIETTQFKRGESTIMTRMNLNLPRLKSPKAKFHIDSENRLNFIFNNITLKDHIGESDLKNDYQFKFEFKLQEINQAIKNILLKIAYLHAFKSIGYILCFGPKEIYNKNYKKVREQILNSDKEIIPIVFEISRVKKFDGVAIITDPKEFASIIVSYPLTLNGITDYVSVMLPAPDSRGFSALELIKKQGNLDFKFQTLPQIEIWKNKESAIYFYNFWKHYNGIV</sequence>
<keyword evidence="2" id="KW-1185">Reference proteome</keyword>
<comment type="caution">
    <text evidence="1">The sequence shown here is derived from an EMBL/GenBank/DDBJ whole genome shotgun (WGS) entry which is preliminary data.</text>
</comment>
<dbReference type="EMBL" id="JAFKCW010000001">
    <property type="protein sequence ID" value="MBN7799505.1"/>
    <property type="molecule type" value="Genomic_DNA"/>
</dbReference>
<evidence type="ECO:0000313" key="2">
    <source>
        <dbReference type="Proteomes" id="UP000664698"/>
    </source>
</evidence>